<comment type="similarity">
    <text evidence="5 6">Belongs to the complex I subunit 1 family.</text>
</comment>
<gene>
    <name evidence="5" type="primary">nuoH</name>
    <name evidence="8" type="ORF">CC117_03555</name>
</gene>
<feature type="region of interest" description="Disordered" evidence="7">
    <location>
        <begin position="390"/>
        <end position="445"/>
    </location>
</feature>
<dbReference type="InterPro" id="IPR001694">
    <property type="entry name" value="NADH_UbQ_OxRdtase_su1/FPO"/>
</dbReference>
<keyword evidence="5" id="KW-0874">Quinone</keyword>
<feature type="transmembrane region" description="Helical" evidence="5">
    <location>
        <begin position="210"/>
        <end position="228"/>
    </location>
</feature>
<dbReference type="PANTHER" id="PTHR11432">
    <property type="entry name" value="NADH DEHYDROGENASE SUBUNIT 1"/>
    <property type="match status" value="1"/>
</dbReference>
<evidence type="ECO:0000256" key="1">
    <source>
        <dbReference type="ARBA" id="ARBA00004141"/>
    </source>
</evidence>
<keyword evidence="4 5" id="KW-0472">Membrane</keyword>
<accession>A0A1S1R257</accession>
<evidence type="ECO:0000256" key="6">
    <source>
        <dbReference type="RuleBase" id="RU000471"/>
    </source>
</evidence>
<comment type="caution">
    <text evidence="8">The sequence shown here is derived from an EMBL/GenBank/DDBJ whole genome shotgun (WGS) entry which is preliminary data.</text>
</comment>
<feature type="compositionally biased region" description="Basic and acidic residues" evidence="7">
    <location>
        <begin position="390"/>
        <end position="402"/>
    </location>
</feature>
<keyword evidence="2 5" id="KW-0812">Transmembrane</keyword>
<dbReference type="EMBL" id="MBLM01000108">
    <property type="protein sequence ID" value="OHV38804.1"/>
    <property type="molecule type" value="Genomic_DNA"/>
</dbReference>
<proteinExistence type="inferred from homology"/>
<dbReference type="GO" id="GO:0009060">
    <property type="term" value="P:aerobic respiration"/>
    <property type="evidence" value="ECO:0007669"/>
    <property type="project" value="TreeGrafter"/>
</dbReference>
<evidence type="ECO:0000256" key="4">
    <source>
        <dbReference type="ARBA" id="ARBA00023136"/>
    </source>
</evidence>
<dbReference type="Proteomes" id="UP000179627">
    <property type="component" value="Unassembled WGS sequence"/>
</dbReference>
<dbReference type="InterPro" id="IPR018086">
    <property type="entry name" value="NADH_UbQ_OxRdtase_su1_CS"/>
</dbReference>
<dbReference type="OrthoDB" id="9803734at2"/>
<dbReference type="GO" id="GO:0005886">
    <property type="term" value="C:plasma membrane"/>
    <property type="evidence" value="ECO:0007669"/>
    <property type="project" value="UniProtKB-SubCell"/>
</dbReference>
<dbReference type="EC" id="7.1.1.-" evidence="5"/>
<reference evidence="9" key="1">
    <citation type="submission" date="2016-07" db="EMBL/GenBank/DDBJ databases">
        <title>Sequence Frankia sp. strain CcI1.17.</title>
        <authorList>
            <person name="Ghodhbane-Gtari F."/>
            <person name="Swanson E."/>
            <person name="Gueddou A."/>
            <person name="Morris K."/>
            <person name="Hezbri K."/>
            <person name="Ktari A."/>
            <person name="Nouioui I."/>
            <person name="Abebe-Akele F."/>
            <person name="Simpson S."/>
            <person name="Thomas K."/>
            <person name="Gtari M."/>
            <person name="Tisa L.S."/>
            <person name="Hurst S."/>
        </authorList>
    </citation>
    <scope>NUCLEOTIDE SEQUENCE [LARGE SCALE GENOMIC DNA]</scope>
    <source>
        <strain evidence="9">Cc1.17</strain>
    </source>
</reference>
<dbReference type="GO" id="GO:0048038">
    <property type="term" value="F:quinone binding"/>
    <property type="evidence" value="ECO:0007669"/>
    <property type="project" value="UniProtKB-KW"/>
</dbReference>
<dbReference type="NCBIfam" id="NF004741">
    <property type="entry name" value="PRK06076.1-2"/>
    <property type="match status" value="1"/>
</dbReference>
<keyword evidence="5" id="KW-0830">Ubiquinone</keyword>
<dbReference type="GO" id="GO:0003954">
    <property type="term" value="F:NADH dehydrogenase activity"/>
    <property type="evidence" value="ECO:0007669"/>
    <property type="project" value="TreeGrafter"/>
</dbReference>
<feature type="transmembrane region" description="Helical" evidence="5">
    <location>
        <begin position="364"/>
        <end position="382"/>
    </location>
</feature>
<evidence type="ECO:0000256" key="7">
    <source>
        <dbReference type="SAM" id="MobiDB-lite"/>
    </source>
</evidence>
<evidence type="ECO:0000313" key="9">
    <source>
        <dbReference type="Proteomes" id="UP000179627"/>
    </source>
</evidence>
<keyword evidence="5" id="KW-1003">Cell membrane</keyword>
<comment type="subunit">
    <text evidence="5">NDH-1 is composed of 14 different subunits. Subunits NuoA, H, J, K, L, M, N constitute the membrane sector of the complex.</text>
</comment>
<evidence type="ECO:0000313" key="8">
    <source>
        <dbReference type="EMBL" id="OHV38804.1"/>
    </source>
</evidence>
<dbReference type="PROSITE" id="PS00668">
    <property type="entry name" value="COMPLEX1_ND1_2"/>
    <property type="match status" value="1"/>
</dbReference>
<name>A0A1S1R257_9ACTN</name>
<comment type="catalytic activity">
    <reaction evidence="5">
        <text>a quinone + NADH + 5 H(+)(in) = a quinol + NAD(+) + 4 H(+)(out)</text>
        <dbReference type="Rhea" id="RHEA:57888"/>
        <dbReference type="ChEBI" id="CHEBI:15378"/>
        <dbReference type="ChEBI" id="CHEBI:24646"/>
        <dbReference type="ChEBI" id="CHEBI:57540"/>
        <dbReference type="ChEBI" id="CHEBI:57945"/>
        <dbReference type="ChEBI" id="CHEBI:132124"/>
    </reaction>
</comment>
<keyword evidence="3 5" id="KW-1133">Transmembrane helix</keyword>
<feature type="transmembrane region" description="Helical" evidence="5">
    <location>
        <begin position="139"/>
        <end position="159"/>
    </location>
</feature>
<dbReference type="AlphaFoldDB" id="A0A1S1R257"/>
<organism evidence="8 9">
    <name type="scientific">Parafrankia colletiae</name>
    <dbReference type="NCBI Taxonomy" id="573497"/>
    <lineage>
        <taxon>Bacteria</taxon>
        <taxon>Bacillati</taxon>
        <taxon>Actinomycetota</taxon>
        <taxon>Actinomycetes</taxon>
        <taxon>Frankiales</taxon>
        <taxon>Frankiaceae</taxon>
        <taxon>Parafrankia</taxon>
    </lineage>
</organism>
<keyword evidence="5 6" id="KW-0520">NAD</keyword>
<comment type="subcellular location">
    <subcellularLocation>
        <location evidence="5 6">Cell membrane</location>
        <topology evidence="5 6">Multi-pass membrane protein</topology>
    </subcellularLocation>
    <subcellularLocation>
        <location evidence="1">Membrane</location>
        <topology evidence="1">Multi-pass membrane protein</topology>
    </subcellularLocation>
</comment>
<dbReference type="PANTHER" id="PTHR11432:SF3">
    <property type="entry name" value="NADH-UBIQUINONE OXIDOREDUCTASE CHAIN 1"/>
    <property type="match status" value="1"/>
</dbReference>
<comment type="function">
    <text evidence="5">NDH-1 shuttles electrons from NADH, via FMN and iron-sulfur (Fe-S) centers, to quinones in the respiratory chain. The immediate electron acceptor for the enzyme in this species is believed to be ubiquinone. Couples the redox reaction to proton translocation (for every two electrons transferred, four hydrogen ions are translocated across the cytoplasmic membrane), and thus conserves the redox energy in a proton gradient. This subunit may bind ubiquinone.</text>
</comment>
<dbReference type="NCBIfam" id="NF004743">
    <property type="entry name" value="PRK06076.1-4"/>
    <property type="match status" value="1"/>
</dbReference>
<keyword evidence="5" id="KW-1278">Translocase</keyword>
<sequence length="445" mass="48308">MTGTSTLLIAANMGDPDTSVLTDDPFWLILIKAVAVFAFLLVMTLFAIVFERKVVAKMQQRVGPNRHGPRGWLQSLADGVKLMLKEDIVPALADKPIFILAPVISAVPAFLAFACIPFGPEVSIFGERTLLQLADLPVSVLYLLAAASVGVYGLILAGWSSGSTYPLLGSLRSAAQIISYEVAMGLAFVAVFIYAGTLSTAGIVQSQHDWWYVALLPSFILYVIAMVGETNRTPFDLPEAEGELVGGFHTEYSSIKFAFFFLAEYINMVTVSAIATTLFLGGWQPPPIPGLSGLDHGWFPLIWFVAKLLLFIFVFIWLRGTLPRLRYDQFMAFGWKVLIPVGLVWVVAVATFRAYQEHVTDRTPWLIGFGVVVGILLIVAIIDPGAGRAQREQEEAERERAESAPSLDRIPWPPPSGGPAAGVLAGRDKGNTTVIPAGSGPRQES</sequence>
<evidence type="ECO:0000256" key="5">
    <source>
        <dbReference type="HAMAP-Rule" id="MF_01350"/>
    </source>
</evidence>
<keyword evidence="9" id="KW-1185">Reference proteome</keyword>
<dbReference type="Pfam" id="PF00146">
    <property type="entry name" value="NADHdh"/>
    <property type="match status" value="1"/>
</dbReference>
<evidence type="ECO:0000256" key="3">
    <source>
        <dbReference type="ARBA" id="ARBA00022989"/>
    </source>
</evidence>
<dbReference type="RefSeq" id="WP_071083838.1">
    <property type="nucleotide sequence ID" value="NZ_MBLM01000108.1"/>
</dbReference>
<feature type="transmembrane region" description="Helical" evidence="5">
    <location>
        <begin position="330"/>
        <end position="352"/>
    </location>
</feature>
<dbReference type="GO" id="GO:0016655">
    <property type="term" value="F:oxidoreductase activity, acting on NAD(P)H, quinone or similar compound as acceptor"/>
    <property type="evidence" value="ECO:0007669"/>
    <property type="project" value="UniProtKB-UniRule"/>
</dbReference>
<feature type="transmembrane region" description="Helical" evidence="5">
    <location>
        <begin position="180"/>
        <end position="204"/>
    </location>
</feature>
<feature type="transmembrane region" description="Helical" evidence="5">
    <location>
        <begin position="301"/>
        <end position="318"/>
    </location>
</feature>
<feature type="transmembrane region" description="Helical" evidence="5">
    <location>
        <begin position="257"/>
        <end position="281"/>
    </location>
</feature>
<dbReference type="HAMAP" id="MF_01350">
    <property type="entry name" value="NDH1_NuoH"/>
    <property type="match status" value="1"/>
</dbReference>
<evidence type="ECO:0000256" key="2">
    <source>
        <dbReference type="ARBA" id="ARBA00022692"/>
    </source>
</evidence>
<feature type="transmembrane region" description="Helical" evidence="5">
    <location>
        <begin position="26"/>
        <end position="50"/>
    </location>
</feature>
<protein>
    <recommendedName>
        <fullName evidence="5">NADH-quinone oxidoreductase subunit H</fullName>
        <ecNumber evidence="5">7.1.1.-</ecNumber>
    </recommendedName>
    <alternativeName>
        <fullName evidence="5">NADH dehydrogenase I subunit H</fullName>
    </alternativeName>
    <alternativeName>
        <fullName evidence="5">NDH-1 subunit H</fullName>
    </alternativeName>
</protein>
<feature type="transmembrane region" description="Helical" evidence="5">
    <location>
        <begin position="97"/>
        <end position="119"/>
    </location>
</feature>